<evidence type="ECO:0000313" key="1">
    <source>
        <dbReference type="EMBL" id="THX31820.1"/>
    </source>
</evidence>
<dbReference type="AlphaFoldDB" id="A0A4S9ED81"/>
<dbReference type="Proteomes" id="UP000308953">
    <property type="component" value="Unassembled WGS sequence"/>
</dbReference>
<dbReference type="EMBL" id="QZAV01000275">
    <property type="protein sequence ID" value="THX31820.1"/>
    <property type="molecule type" value="Genomic_DNA"/>
</dbReference>
<gene>
    <name evidence="1" type="ORF">D6D10_08291</name>
</gene>
<evidence type="ECO:0000313" key="2">
    <source>
        <dbReference type="Proteomes" id="UP000308953"/>
    </source>
</evidence>
<reference evidence="1 2" key="1">
    <citation type="submission" date="2018-10" db="EMBL/GenBank/DDBJ databases">
        <title>Fifty Aureobasidium pullulans genomes reveal a recombining polyextremotolerant generalist.</title>
        <authorList>
            <person name="Gostincar C."/>
            <person name="Turk M."/>
            <person name="Zajc J."/>
            <person name="Gunde-Cimerman N."/>
        </authorList>
    </citation>
    <scope>NUCLEOTIDE SEQUENCE [LARGE SCALE GENOMIC DNA]</scope>
    <source>
        <strain evidence="1 2">EXF-9785</strain>
    </source>
</reference>
<organism evidence="1 2">
    <name type="scientific">Aureobasidium pullulans</name>
    <name type="common">Black yeast</name>
    <name type="synonym">Pullularia pullulans</name>
    <dbReference type="NCBI Taxonomy" id="5580"/>
    <lineage>
        <taxon>Eukaryota</taxon>
        <taxon>Fungi</taxon>
        <taxon>Dikarya</taxon>
        <taxon>Ascomycota</taxon>
        <taxon>Pezizomycotina</taxon>
        <taxon>Dothideomycetes</taxon>
        <taxon>Dothideomycetidae</taxon>
        <taxon>Dothideales</taxon>
        <taxon>Saccotheciaceae</taxon>
        <taxon>Aureobasidium</taxon>
    </lineage>
</organism>
<protein>
    <submittedName>
        <fullName evidence="1">Uncharacterized protein</fullName>
    </submittedName>
</protein>
<accession>A0A4S9ED81</accession>
<proteinExistence type="predicted"/>
<name>A0A4S9ED81_AURPU</name>
<comment type="caution">
    <text evidence="1">The sequence shown here is derived from an EMBL/GenBank/DDBJ whole genome shotgun (WGS) entry which is preliminary data.</text>
</comment>
<sequence>MGEVSVYFLLLIYHRANLRAVTTECENQSTDVRRNILQGAEAVIESPEITQGLLLLHSFRVLLNHVDAVTFGGADDTG</sequence>